<dbReference type="KEGG" id="nak:EH165_14125"/>
<dbReference type="InterPro" id="IPR036410">
    <property type="entry name" value="HSP_DnaJ_Cys-rich_dom_sf"/>
</dbReference>
<reference evidence="16 17" key="2">
    <citation type="submission" date="2018-12" db="EMBL/GenBank/DDBJ databases">
        <title>Nakamurella antarcticus sp. nov., isolated from Antarctica South Shetland Islands soil.</title>
        <authorList>
            <person name="Peng F."/>
        </authorList>
    </citation>
    <scope>NUCLEOTIDE SEQUENCE [LARGE SCALE GENOMIC DNA]</scope>
    <source>
        <strain evidence="16 17">S14-144</strain>
    </source>
</reference>
<feature type="binding site" evidence="11">
    <location>
        <position position="168"/>
    </location>
    <ligand>
        <name>Zn(2+)</name>
        <dbReference type="ChEBI" id="CHEBI:29105"/>
        <label>1</label>
    </ligand>
</feature>
<feature type="region of interest" description="Disordered" evidence="13">
    <location>
        <begin position="79"/>
        <end position="103"/>
    </location>
</feature>
<feature type="binding site" evidence="11">
    <location>
        <position position="210"/>
    </location>
    <ligand>
        <name>Zn(2+)</name>
        <dbReference type="ChEBI" id="CHEBI:29105"/>
        <label>2</label>
    </ligand>
</feature>
<dbReference type="HAMAP" id="MF_01152">
    <property type="entry name" value="DnaJ"/>
    <property type="match status" value="1"/>
</dbReference>
<dbReference type="GO" id="GO:0042026">
    <property type="term" value="P:protein refolding"/>
    <property type="evidence" value="ECO:0007669"/>
    <property type="project" value="TreeGrafter"/>
</dbReference>
<dbReference type="Gene3D" id="2.60.260.20">
    <property type="entry name" value="Urease metallochaperone UreE, N-terminal domain"/>
    <property type="match status" value="2"/>
</dbReference>
<keyword evidence="5 11" id="KW-0863">Zinc-finger</keyword>
<comment type="subunit">
    <text evidence="11">Homodimer.</text>
</comment>
<evidence type="ECO:0000256" key="9">
    <source>
        <dbReference type="ARBA" id="ARBA00061004"/>
    </source>
</evidence>
<dbReference type="GO" id="GO:0008270">
    <property type="term" value="F:zinc ion binding"/>
    <property type="evidence" value="ECO:0007669"/>
    <property type="project" value="UniProtKB-UniRule"/>
</dbReference>
<dbReference type="InterPro" id="IPR002939">
    <property type="entry name" value="DnaJ_C"/>
</dbReference>
<dbReference type="OrthoDB" id="9779889at2"/>
<evidence type="ECO:0000256" key="12">
    <source>
        <dbReference type="PROSITE-ProRule" id="PRU00546"/>
    </source>
</evidence>
<keyword evidence="6 11" id="KW-0862">Zinc</keyword>
<dbReference type="PANTHER" id="PTHR43096:SF54">
    <property type="entry name" value="CHAPERONE PROTEIN DNAJ 1"/>
    <property type="match status" value="1"/>
</dbReference>
<protein>
    <recommendedName>
        <fullName evidence="10 11">Chaperone protein DnaJ</fullName>
    </recommendedName>
</protein>
<dbReference type="GO" id="GO:0006260">
    <property type="term" value="P:DNA replication"/>
    <property type="evidence" value="ECO:0007669"/>
    <property type="project" value="UniProtKB-KW"/>
</dbReference>
<evidence type="ECO:0000259" key="14">
    <source>
        <dbReference type="PROSITE" id="PS50076"/>
    </source>
</evidence>
<dbReference type="EMBL" id="CP034170">
    <property type="protein sequence ID" value="AZI59107.1"/>
    <property type="molecule type" value="Genomic_DNA"/>
</dbReference>
<keyword evidence="1 11" id="KW-0963">Cytoplasm</keyword>
<evidence type="ECO:0000256" key="2">
    <source>
        <dbReference type="ARBA" id="ARBA00022705"/>
    </source>
</evidence>
<feature type="binding site" evidence="11">
    <location>
        <position position="171"/>
    </location>
    <ligand>
        <name>Zn(2+)</name>
        <dbReference type="ChEBI" id="CHEBI:29105"/>
        <label>1</label>
    </ligand>
</feature>
<comment type="function">
    <text evidence="11">Participates actively in the response to hyperosmotic and heat shock by preventing the aggregation of stress-denatured proteins and by disaggregating proteins, also in an autonomous, DnaK-independent fashion. Unfolded proteins bind initially to DnaJ; upon interaction with the DnaJ-bound protein, DnaK hydrolyzes its bound ATP, resulting in the formation of a stable complex. GrpE releases ADP from DnaK; ATP binding to DnaK triggers the release of the substrate protein, thus completing the reaction cycle. Several rounds of ATP-dependent interactions between DnaJ, DnaK and GrpE are required for fully efficient folding. Also involved, together with DnaK and GrpE, in the DNA replication of plasmids through activation of initiation proteins.</text>
</comment>
<dbReference type="GO" id="GO:0051082">
    <property type="term" value="F:unfolded protein binding"/>
    <property type="evidence" value="ECO:0007669"/>
    <property type="project" value="UniProtKB-UniRule"/>
</dbReference>
<feature type="binding site" evidence="11">
    <location>
        <position position="185"/>
    </location>
    <ligand>
        <name>Zn(2+)</name>
        <dbReference type="ChEBI" id="CHEBI:29105"/>
        <label>2</label>
    </ligand>
</feature>
<feature type="zinc finger region" description="CR-type" evidence="12">
    <location>
        <begin position="155"/>
        <end position="233"/>
    </location>
</feature>
<dbReference type="PROSITE" id="PS51188">
    <property type="entry name" value="ZF_CR"/>
    <property type="match status" value="1"/>
</dbReference>
<evidence type="ECO:0000256" key="5">
    <source>
        <dbReference type="ARBA" id="ARBA00022771"/>
    </source>
</evidence>
<dbReference type="Gene3D" id="1.10.287.110">
    <property type="entry name" value="DnaJ domain"/>
    <property type="match status" value="1"/>
</dbReference>
<evidence type="ECO:0000256" key="13">
    <source>
        <dbReference type="SAM" id="MobiDB-lite"/>
    </source>
</evidence>
<dbReference type="GO" id="GO:0005737">
    <property type="term" value="C:cytoplasm"/>
    <property type="evidence" value="ECO:0007669"/>
    <property type="project" value="UniProtKB-SubCell"/>
</dbReference>
<reference evidence="16 17" key="1">
    <citation type="submission" date="2018-11" db="EMBL/GenBank/DDBJ databases">
        <authorList>
            <person name="Da X."/>
        </authorList>
    </citation>
    <scope>NUCLEOTIDE SEQUENCE [LARGE SCALE GENOMIC DNA]</scope>
    <source>
        <strain evidence="16 17">S14-144</strain>
    </source>
</reference>
<evidence type="ECO:0000313" key="17">
    <source>
        <dbReference type="Proteomes" id="UP000268084"/>
    </source>
</evidence>
<evidence type="ECO:0000256" key="7">
    <source>
        <dbReference type="ARBA" id="ARBA00023016"/>
    </source>
</evidence>
<dbReference type="InterPro" id="IPR001623">
    <property type="entry name" value="DnaJ_domain"/>
</dbReference>
<keyword evidence="17" id="KW-1185">Reference proteome</keyword>
<dbReference type="InterPro" id="IPR018253">
    <property type="entry name" value="DnaJ_domain_CS"/>
</dbReference>
<keyword evidence="8 11" id="KW-0143">Chaperone</keyword>
<dbReference type="SUPFAM" id="SSF46565">
    <property type="entry name" value="Chaperone J-domain"/>
    <property type="match status" value="1"/>
</dbReference>
<dbReference type="FunFam" id="2.10.230.10:FF:000002">
    <property type="entry name" value="Molecular chaperone DnaJ"/>
    <property type="match status" value="1"/>
</dbReference>
<dbReference type="GO" id="GO:0009408">
    <property type="term" value="P:response to heat"/>
    <property type="evidence" value="ECO:0007669"/>
    <property type="project" value="InterPro"/>
</dbReference>
<dbReference type="PANTHER" id="PTHR43096">
    <property type="entry name" value="DNAJ HOMOLOG 1, MITOCHONDRIAL-RELATED"/>
    <property type="match status" value="1"/>
</dbReference>
<comment type="caution">
    <text evidence="11">Lacks conserved residue(s) required for the propagation of feature annotation.</text>
</comment>
<feature type="domain" description="CR-type" evidence="15">
    <location>
        <begin position="155"/>
        <end position="233"/>
    </location>
</feature>
<dbReference type="InterPro" id="IPR008971">
    <property type="entry name" value="HSP40/DnaJ_pept-bd"/>
</dbReference>
<evidence type="ECO:0000256" key="1">
    <source>
        <dbReference type="ARBA" id="ARBA00022490"/>
    </source>
</evidence>
<proteinExistence type="inferred from homology"/>
<dbReference type="AlphaFoldDB" id="A0A3G8ZQM4"/>
<dbReference type="Gene3D" id="2.10.230.10">
    <property type="entry name" value="Heat shock protein DnaJ, cysteine-rich domain"/>
    <property type="match status" value="1"/>
</dbReference>
<gene>
    <name evidence="11 16" type="primary">dnaJ</name>
    <name evidence="16" type="ORF">EH165_14125</name>
</gene>
<feature type="compositionally biased region" description="Gly residues" evidence="13">
    <location>
        <begin position="79"/>
        <end position="98"/>
    </location>
</feature>
<sequence>MSAQDWMEKDFYKLLGVSKSATAAEIKKSYRQLARDHHPDKNPGNKLAEEKFKGISEAYDVLSDTAKRKEYDEARSLYGAGGMRRPGQGRGGQAGGGFDMNDLLNRQGGGGGFNVSDLFGGMFNNGSGGGRGPRPERGADAEASVQISFADAVHGVTVPLQLGERTGCPTCRGSGAKPGTSAHDCAVCNGRGLVTRNQGSFAFSEPCAACRGTGSVVDEPCPTCRGERTIISNKTITTRIPAGVTNGQRIRLGGKGSPGSHGAPAGDLLVTVKVAAHHLFGRSGDNVTLSVPVTFPELALGTSLPIPTLDDGGGVKLVTLKVPAGTKSGGKFRVKGAGVQRKTGAVGDLIVTVDVAVPARMNSQATKALQDYAAAQTDDPRGAITAALADAGFGPTSPATSGKHHAPSGGEAGSQT</sequence>
<feature type="binding site" evidence="11">
    <location>
        <position position="188"/>
    </location>
    <ligand>
        <name>Zn(2+)</name>
        <dbReference type="ChEBI" id="CHEBI:29105"/>
        <label>2</label>
    </ligand>
</feature>
<evidence type="ECO:0000256" key="6">
    <source>
        <dbReference type="ARBA" id="ARBA00022833"/>
    </source>
</evidence>
<evidence type="ECO:0000256" key="10">
    <source>
        <dbReference type="ARBA" id="ARBA00067609"/>
    </source>
</evidence>
<name>A0A3G8ZQM4_9ACTN</name>
<comment type="similarity">
    <text evidence="9 11">Belongs to the DnaJ family.</text>
</comment>
<dbReference type="Pfam" id="PF01556">
    <property type="entry name" value="DnaJ_C"/>
    <property type="match status" value="1"/>
</dbReference>
<evidence type="ECO:0000313" key="16">
    <source>
        <dbReference type="EMBL" id="AZI59107.1"/>
    </source>
</evidence>
<dbReference type="RefSeq" id="WP_124800011.1">
    <property type="nucleotide sequence ID" value="NZ_CP034170.1"/>
</dbReference>
<organism evidence="16 17">
    <name type="scientific">Nakamurella antarctica</name>
    <dbReference type="NCBI Taxonomy" id="1902245"/>
    <lineage>
        <taxon>Bacteria</taxon>
        <taxon>Bacillati</taxon>
        <taxon>Actinomycetota</taxon>
        <taxon>Actinomycetes</taxon>
        <taxon>Nakamurellales</taxon>
        <taxon>Nakamurellaceae</taxon>
        <taxon>Nakamurella</taxon>
    </lineage>
</organism>
<feature type="binding site" evidence="11">
    <location>
        <position position="207"/>
    </location>
    <ligand>
        <name>Zn(2+)</name>
        <dbReference type="ChEBI" id="CHEBI:29105"/>
        <label>2</label>
    </ligand>
</feature>
<keyword evidence="2 11" id="KW-0235">DNA replication</keyword>
<dbReference type="SMART" id="SM00271">
    <property type="entry name" value="DnaJ"/>
    <property type="match status" value="1"/>
</dbReference>
<feature type="region of interest" description="Disordered" evidence="13">
    <location>
        <begin position="390"/>
        <end position="416"/>
    </location>
</feature>
<keyword evidence="3 11" id="KW-0479">Metal-binding</keyword>
<comment type="subcellular location">
    <subcellularLocation>
        <location evidence="11">Cytoplasm</location>
    </subcellularLocation>
</comment>
<keyword evidence="4 11" id="KW-0677">Repeat</keyword>
<dbReference type="InterPro" id="IPR001305">
    <property type="entry name" value="HSP_DnaJ_Cys-rich_dom"/>
</dbReference>
<dbReference type="GO" id="GO:0005524">
    <property type="term" value="F:ATP binding"/>
    <property type="evidence" value="ECO:0007669"/>
    <property type="project" value="InterPro"/>
</dbReference>
<evidence type="ECO:0000256" key="8">
    <source>
        <dbReference type="ARBA" id="ARBA00023186"/>
    </source>
</evidence>
<evidence type="ECO:0000259" key="15">
    <source>
        <dbReference type="PROSITE" id="PS51188"/>
    </source>
</evidence>
<dbReference type="PRINTS" id="PR00625">
    <property type="entry name" value="JDOMAIN"/>
</dbReference>
<feature type="binding site" evidence="11">
    <location>
        <position position="224"/>
    </location>
    <ligand>
        <name>Zn(2+)</name>
        <dbReference type="ChEBI" id="CHEBI:29105"/>
        <label>1</label>
    </ligand>
</feature>
<dbReference type="PROSITE" id="PS00636">
    <property type="entry name" value="DNAJ_1"/>
    <property type="match status" value="1"/>
</dbReference>
<comment type="domain">
    <text evidence="11">The J domain is necessary and sufficient to stimulate DnaK ATPase activity. Zinc center 1 plays an important role in the autonomous, DnaK-independent chaperone activity of DnaJ. Zinc center 2 is essential for interaction with DnaK and for DnaJ activity.</text>
</comment>
<accession>A0A3G8ZQM4</accession>
<evidence type="ECO:0000256" key="3">
    <source>
        <dbReference type="ARBA" id="ARBA00022723"/>
    </source>
</evidence>
<dbReference type="CDD" id="cd10719">
    <property type="entry name" value="DnaJ_zf"/>
    <property type="match status" value="1"/>
</dbReference>
<dbReference type="PROSITE" id="PS50076">
    <property type="entry name" value="DNAJ_2"/>
    <property type="match status" value="1"/>
</dbReference>
<dbReference type="Pfam" id="PF00226">
    <property type="entry name" value="DnaJ"/>
    <property type="match status" value="1"/>
</dbReference>
<dbReference type="GO" id="GO:0031072">
    <property type="term" value="F:heat shock protein binding"/>
    <property type="evidence" value="ECO:0007669"/>
    <property type="project" value="InterPro"/>
</dbReference>
<keyword evidence="7 11" id="KW-0346">Stress response</keyword>
<dbReference type="InterPro" id="IPR036869">
    <property type="entry name" value="J_dom_sf"/>
</dbReference>
<feature type="domain" description="J" evidence="14">
    <location>
        <begin position="10"/>
        <end position="75"/>
    </location>
</feature>
<dbReference type="SUPFAM" id="SSF57938">
    <property type="entry name" value="DnaJ/Hsp40 cysteine-rich domain"/>
    <property type="match status" value="1"/>
</dbReference>
<dbReference type="NCBIfam" id="NF008035">
    <property type="entry name" value="PRK10767.1"/>
    <property type="match status" value="1"/>
</dbReference>
<dbReference type="Pfam" id="PF00684">
    <property type="entry name" value="DnaJ_CXXCXGXG"/>
    <property type="match status" value="1"/>
</dbReference>
<dbReference type="InterPro" id="IPR012724">
    <property type="entry name" value="DnaJ"/>
</dbReference>
<dbReference type="Proteomes" id="UP000268084">
    <property type="component" value="Chromosome"/>
</dbReference>
<dbReference type="CDD" id="cd10747">
    <property type="entry name" value="DnaJ_C"/>
    <property type="match status" value="1"/>
</dbReference>
<evidence type="ECO:0000256" key="4">
    <source>
        <dbReference type="ARBA" id="ARBA00022737"/>
    </source>
</evidence>
<comment type="cofactor">
    <cofactor evidence="11">
        <name>Zn(2+)</name>
        <dbReference type="ChEBI" id="CHEBI:29105"/>
    </cofactor>
    <text evidence="11">Binds 2 Zn(2+) ions per monomer.</text>
</comment>
<evidence type="ECO:0000256" key="11">
    <source>
        <dbReference type="HAMAP-Rule" id="MF_01152"/>
    </source>
</evidence>
<dbReference type="SUPFAM" id="SSF49493">
    <property type="entry name" value="HSP40/DnaJ peptide-binding domain"/>
    <property type="match status" value="2"/>
</dbReference>
<dbReference type="CDD" id="cd06257">
    <property type="entry name" value="DnaJ"/>
    <property type="match status" value="1"/>
</dbReference>
<feature type="binding site" evidence="11">
    <location>
        <position position="221"/>
    </location>
    <ligand>
        <name>Zn(2+)</name>
        <dbReference type="ChEBI" id="CHEBI:29105"/>
        <label>1</label>
    </ligand>
</feature>